<protein>
    <submittedName>
        <fullName evidence="11">ABC transporter related protein</fullName>
    </submittedName>
</protein>
<feature type="transmembrane region" description="Helical" evidence="8">
    <location>
        <begin position="152"/>
        <end position="182"/>
    </location>
</feature>
<evidence type="ECO:0000256" key="2">
    <source>
        <dbReference type="ARBA" id="ARBA00005417"/>
    </source>
</evidence>
<dbReference type="STRING" id="717606.PaecuDRAFT_0710"/>
<dbReference type="PROSITE" id="PS50929">
    <property type="entry name" value="ABC_TM1F"/>
    <property type="match status" value="1"/>
</dbReference>
<evidence type="ECO:0000256" key="8">
    <source>
        <dbReference type="SAM" id="Phobius"/>
    </source>
</evidence>
<dbReference type="GO" id="GO:0005524">
    <property type="term" value="F:ATP binding"/>
    <property type="evidence" value="ECO:0007669"/>
    <property type="project" value="UniProtKB-KW"/>
</dbReference>
<dbReference type="CDD" id="cd07346">
    <property type="entry name" value="ABC_6TM_exporters"/>
    <property type="match status" value="1"/>
</dbReference>
<reference evidence="11 12" key="1">
    <citation type="submission" date="2010-07" db="EMBL/GenBank/DDBJ databases">
        <title>The draft genome of Paenibacillus curdlanolyticus YK9.</title>
        <authorList>
            <consortium name="US DOE Joint Genome Institute (JGI-PGF)"/>
            <person name="Lucas S."/>
            <person name="Copeland A."/>
            <person name="Lapidus A."/>
            <person name="Cheng J.-F."/>
            <person name="Bruce D."/>
            <person name="Goodwin L."/>
            <person name="Pitluck S."/>
            <person name="Land M.L."/>
            <person name="Hauser L."/>
            <person name="Chang Y.-J."/>
            <person name="Jeffries C."/>
            <person name="Anderson I.J."/>
            <person name="Johnson E."/>
            <person name="Loganathan U."/>
            <person name="Mulhopadhyay B."/>
            <person name="Kyrpides N."/>
            <person name="Woyke T.J."/>
        </authorList>
    </citation>
    <scope>NUCLEOTIDE SEQUENCE [LARGE SCALE GENOMIC DNA]</scope>
    <source>
        <strain evidence="11 12">YK9</strain>
    </source>
</reference>
<dbReference type="PANTHER" id="PTHR43394">
    <property type="entry name" value="ATP-DEPENDENT PERMEASE MDL1, MITOCHONDRIAL"/>
    <property type="match status" value="1"/>
</dbReference>
<dbReference type="InterPro" id="IPR039421">
    <property type="entry name" value="Type_1_exporter"/>
</dbReference>
<evidence type="ECO:0000256" key="1">
    <source>
        <dbReference type="ARBA" id="ARBA00004651"/>
    </source>
</evidence>
<evidence type="ECO:0000256" key="6">
    <source>
        <dbReference type="ARBA" id="ARBA00022989"/>
    </source>
</evidence>
<feature type="transmembrane region" description="Helical" evidence="8">
    <location>
        <begin position="65"/>
        <end position="86"/>
    </location>
</feature>
<dbReference type="PANTHER" id="PTHR43394:SF1">
    <property type="entry name" value="ATP-BINDING CASSETTE SUB-FAMILY B MEMBER 10, MITOCHONDRIAL"/>
    <property type="match status" value="1"/>
</dbReference>
<evidence type="ECO:0000256" key="4">
    <source>
        <dbReference type="ARBA" id="ARBA00022741"/>
    </source>
</evidence>
<dbReference type="Pfam" id="PF00005">
    <property type="entry name" value="ABC_tran"/>
    <property type="match status" value="1"/>
</dbReference>
<dbReference type="Proteomes" id="UP000005387">
    <property type="component" value="Unassembled WGS sequence"/>
</dbReference>
<organism evidence="11 12">
    <name type="scientific">Paenibacillus curdlanolyticus YK9</name>
    <dbReference type="NCBI Taxonomy" id="717606"/>
    <lineage>
        <taxon>Bacteria</taxon>
        <taxon>Bacillati</taxon>
        <taxon>Bacillota</taxon>
        <taxon>Bacilli</taxon>
        <taxon>Bacillales</taxon>
        <taxon>Paenibacillaceae</taxon>
        <taxon>Paenibacillus</taxon>
    </lineage>
</organism>
<dbReference type="InterPro" id="IPR027417">
    <property type="entry name" value="P-loop_NTPase"/>
</dbReference>
<keyword evidence="12" id="KW-1185">Reference proteome</keyword>
<keyword evidence="5" id="KW-0067">ATP-binding</keyword>
<dbReference type="PROSITE" id="PS00211">
    <property type="entry name" value="ABC_TRANSPORTER_1"/>
    <property type="match status" value="1"/>
</dbReference>
<dbReference type="SUPFAM" id="SSF90123">
    <property type="entry name" value="ABC transporter transmembrane region"/>
    <property type="match status" value="1"/>
</dbReference>
<comment type="similarity">
    <text evidence="2">Belongs to the ABC transporter superfamily.</text>
</comment>
<dbReference type="InterPro" id="IPR017871">
    <property type="entry name" value="ABC_transporter-like_CS"/>
</dbReference>
<evidence type="ECO:0000256" key="3">
    <source>
        <dbReference type="ARBA" id="ARBA00022692"/>
    </source>
</evidence>
<comment type="subcellular location">
    <subcellularLocation>
        <location evidence="1">Cell membrane</location>
        <topology evidence="1">Multi-pass membrane protein</topology>
    </subcellularLocation>
</comment>
<dbReference type="EMBL" id="AEDD01000002">
    <property type="protein sequence ID" value="EFM12030.1"/>
    <property type="molecule type" value="Genomic_DNA"/>
</dbReference>
<keyword evidence="6 8" id="KW-1133">Transmembrane helix</keyword>
<sequence>MDDEVKSVVKTRRVLAYILSLCKPYPFEIGICFLGAVCGTFFDLIQARYLKDVVDQALAGDRRGFQMAVAAIVVILLAGCAFRYAIKYFSGHLGIRIVQDIRRQLAYRIGRLPSSYLDNAHSGDIVARLNNDVGSIAGFAEWQLVNLIYSPLVIIGVMSYLLIFNWKLLLASMILLPAAMFASRKLGKAISKYAIQLQRSFADYNAVIQDATAGIVTVKAFRLEPVLFAKMQRVTERIRDLQRKTDWRCLFIAPVSMVLQVAPQMSCVLYGGYLTTTGQLTPGELLTFTYLLGFVTGPLSGLPSLIVNVRVTLESAKRVVELVDEPEERSGGDVYVLQDGAAPVRFDGVRFAYEDRELVLHDFEAELKANAMTAIVGPSGCGKSTVVKLLCGFDERYEGSISLFGGELKRWDMKEARAQIAIVSQFSYLFPASVHDNIAYGNLSATREEVVEAARMANADGFIQAWPDGYETIVGERGASLSGGQRQRIAIARALLKNAPILVLDEPTSALDAQAEAEVQAVLEQLVRSRTVLVIAHRLSTIREADEIIVMAEGKVADRGTHLELMARNVWYRDMCRRQQAGTEVGEAV</sequence>
<evidence type="ECO:0000256" key="7">
    <source>
        <dbReference type="ARBA" id="ARBA00023136"/>
    </source>
</evidence>
<evidence type="ECO:0000313" key="11">
    <source>
        <dbReference type="EMBL" id="EFM12030.1"/>
    </source>
</evidence>
<keyword evidence="7 8" id="KW-0472">Membrane</keyword>
<accession>E0I4Y8</accession>
<dbReference type="AlphaFoldDB" id="E0I4Y8"/>
<dbReference type="SUPFAM" id="SSF52540">
    <property type="entry name" value="P-loop containing nucleoside triphosphate hydrolases"/>
    <property type="match status" value="1"/>
</dbReference>
<dbReference type="FunFam" id="3.40.50.300:FF:000218">
    <property type="entry name" value="Multidrug ABC transporter ATP-binding protein"/>
    <property type="match status" value="1"/>
</dbReference>
<evidence type="ECO:0000259" key="9">
    <source>
        <dbReference type="PROSITE" id="PS50893"/>
    </source>
</evidence>
<evidence type="ECO:0000256" key="5">
    <source>
        <dbReference type="ARBA" id="ARBA00022840"/>
    </source>
</evidence>
<dbReference type="InterPro" id="IPR036640">
    <property type="entry name" value="ABC1_TM_sf"/>
</dbReference>
<dbReference type="GO" id="GO:0005886">
    <property type="term" value="C:plasma membrane"/>
    <property type="evidence" value="ECO:0007669"/>
    <property type="project" value="UniProtKB-SubCell"/>
</dbReference>
<dbReference type="Gene3D" id="1.20.1560.10">
    <property type="entry name" value="ABC transporter type 1, transmembrane domain"/>
    <property type="match status" value="1"/>
</dbReference>
<dbReference type="InterPro" id="IPR011527">
    <property type="entry name" value="ABC1_TM_dom"/>
</dbReference>
<dbReference type="Gene3D" id="3.40.50.300">
    <property type="entry name" value="P-loop containing nucleotide triphosphate hydrolases"/>
    <property type="match status" value="1"/>
</dbReference>
<gene>
    <name evidence="11" type="ORF">PaecuDRAFT_0710</name>
</gene>
<feature type="domain" description="ABC transmembrane type-1" evidence="10">
    <location>
        <begin position="31"/>
        <end position="309"/>
    </location>
</feature>
<dbReference type="InterPro" id="IPR003593">
    <property type="entry name" value="AAA+_ATPase"/>
</dbReference>
<dbReference type="InterPro" id="IPR003439">
    <property type="entry name" value="ABC_transporter-like_ATP-bd"/>
</dbReference>
<evidence type="ECO:0000259" key="10">
    <source>
        <dbReference type="PROSITE" id="PS50929"/>
    </source>
</evidence>
<dbReference type="GO" id="GO:0016887">
    <property type="term" value="F:ATP hydrolysis activity"/>
    <property type="evidence" value="ECO:0007669"/>
    <property type="project" value="InterPro"/>
</dbReference>
<dbReference type="PROSITE" id="PS50893">
    <property type="entry name" value="ABC_TRANSPORTER_2"/>
    <property type="match status" value="1"/>
</dbReference>
<keyword evidence="3 8" id="KW-0812">Transmembrane</keyword>
<keyword evidence="4" id="KW-0547">Nucleotide-binding</keyword>
<feature type="transmembrane region" description="Helical" evidence="8">
    <location>
        <begin position="25"/>
        <end position="45"/>
    </location>
</feature>
<feature type="domain" description="ABC transporter" evidence="9">
    <location>
        <begin position="344"/>
        <end position="578"/>
    </location>
</feature>
<dbReference type="Pfam" id="PF00664">
    <property type="entry name" value="ABC_membrane"/>
    <property type="match status" value="1"/>
</dbReference>
<name>E0I4Y8_9BACL</name>
<dbReference type="SMART" id="SM00382">
    <property type="entry name" value="AAA"/>
    <property type="match status" value="1"/>
</dbReference>
<dbReference type="eggNOG" id="COG1132">
    <property type="taxonomic scope" value="Bacteria"/>
</dbReference>
<proteinExistence type="inferred from homology"/>
<dbReference type="GO" id="GO:0015421">
    <property type="term" value="F:ABC-type oligopeptide transporter activity"/>
    <property type="evidence" value="ECO:0007669"/>
    <property type="project" value="TreeGrafter"/>
</dbReference>
<evidence type="ECO:0000313" key="12">
    <source>
        <dbReference type="Proteomes" id="UP000005387"/>
    </source>
</evidence>